<sequence length="410" mass="43941">QDAPEQHLIILAGVVGSGKSTLSSAWERLVPNWVRVNQDDLGDRRACEHAVRAALRQGKSVLVDRQNFDAQQRRTWLEIAAEFPQVKVGGMVLGTTTEECRERLLVRQDHPTIDNPRLAVQLLDKFTSLWEEPQLSEGYDHLITLPPLPPPPSYTPSLILSLLALLAASPPQPRRTHPAAAPPARAHHRNRRCLHEGRSRAGRVRRRRDVAPRGAPAAAAAAAAPARVGLARARRGRRRLGRHTHRRWVGAPGGGGRAPRAGDARAVAGLGLGLGRGRGRGSRSRSRSDAVGRRRGADAVGLRGRACARAWNGAGGHASRLRRRTGRASCPAGGACIGVCTRRSRSRRVGAPSWRCCAGTCRWQCPRGRGGRGGAVAWPGKGFGAGVELDGRVGHAVVVGSPGPGPENER</sequence>
<evidence type="ECO:0000256" key="1">
    <source>
        <dbReference type="SAM" id="MobiDB-lite"/>
    </source>
</evidence>
<dbReference type="InterPro" id="IPR027417">
    <property type="entry name" value="P-loop_NTPase"/>
</dbReference>
<accession>A0A5C5FYW5</accession>
<dbReference type="GO" id="GO:0003690">
    <property type="term" value="F:double-stranded DNA binding"/>
    <property type="evidence" value="ECO:0007669"/>
    <property type="project" value="TreeGrafter"/>
</dbReference>
<dbReference type="EMBL" id="SOZI01000042">
    <property type="protein sequence ID" value="TNY21486.1"/>
    <property type="molecule type" value="Genomic_DNA"/>
</dbReference>
<evidence type="ECO:0008006" key="4">
    <source>
        <dbReference type="Google" id="ProtNLM"/>
    </source>
</evidence>
<feature type="region of interest" description="Disordered" evidence="1">
    <location>
        <begin position="171"/>
        <end position="296"/>
    </location>
</feature>
<feature type="compositionally biased region" description="Low complexity" evidence="1">
    <location>
        <begin position="258"/>
        <end position="269"/>
    </location>
</feature>
<dbReference type="GO" id="GO:0046404">
    <property type="term" value="F:ATP-dependent polydeoxyribonucleotide 5'-hydroxyl-kinase activity"/>
    <property type="evidence" value="ECO:0007669"/>
    <property type="project" value="TreeGrafter"/>
</dbReference>
<dbReference type="GO" id="GO:0046403">
    <property type="term" value="F:polynucleotide 3'-phosphatase activity"/>
    <property type="evidence" value="ECO:0007669"/>
    <property type="project" value="TreeGrafter"/>
</dbReference>
<feature type="non-terminal residue" evidence="2">
    <location>
        <position position="1"/>
    </location>
</feature>
<dbReference type="OrthoDB" id="3512845at2759"/>
<dbReference type="PANTHER" id="PTHR12083">
    <property type="entry name" value="BIFUNCTIONAL POLYNUCLEOTIDE PHOSPHATASE/KINASE"/>
    <property type="match status" value="1"/>
</dbReference>
<dbReference type="AlphaFoldDB" id="A0A5C5FYW5"/>
<dbReference type="GO" id="GO:0006281">
    <property type="term" value="P:DNA repair"/>
    <property type="evidence" value="ECO:0007669"/>
    <property type="project" value="TreeGrafter"/>
</dbReference>
<reference evidence="2 3" key="1">
    <citation type="submission" date="2019-03" db="EMBL/GenBank/DDBJ databases">
        <title>Rhodosporidium diobovatum UCD-FST 08-225 genome sequencing, assembly, and annotation.</title>
        <authorList>
            <person name="Fakankun I.U."/>
            <person name="Fristensky B."/>
            <person name="Levin D.B."/>
        </authorList>
    </citation>
    <scope>NUCLEOTIDE SEQUENCE [LARGE SCALE GENOMIC DNA]</scope>
    <source>
        <strain evidence="2 3">UCD-FST 08-225</strain>
    </source>
</reference>
<protein>
    <recommendedName>
        <fullName evidence="4">AAA domain-containing protein</fullName>
    </recommendedName>
</protein>
<comment type="caution">
    <text evidence="2">The sequence shown here is derived from an EMBL/GenBank/DDBJ whole genome shotgun (WGS) entry which is preliminary data.</text>
</comment>
<dbReference type="SUPFAM" id="SSF52540">
    <property type="entry name" value="P-loop containing nucleoside triphosphate hydrolases"/>
    <property type="match status" value="1"/>
</dbReference>
<feature type="compositionally biased region" description="Basic residues" evidence="1">
    <location>
        <begin position="232"/>
        <end position="248"/>
    </location>
</feature>
<gene>
    <name evidence="2" type="ORF">DMC30DRAFT_436090</name>
</gene>
<organism evidence="2 3">
    <name type="scientific">Rhodotorula diobovata</name>
    <dbReference type="NCBI Taxonomy" id="5288"/>
    <lineage>
        <taxon>Eukaryota</taxon>
        <taxon>Fungi</taxon>
        <taxon>Dikarya</taxon>
        <taxon>Basidiomycota</taxon>
        <taxon>Pucciniomycotina</taxon>
        <taxon>Microbotryomycetes</taxon>
        <taxon>Sporidiobolales</taxon>
        <taxon>Sporidiobolaceae</taxon>
        <taxon>Rhodotorula</taxon>
    </lineage>
</organism>
<dbReference type="Pfam" id="PF13671">
    <property type="entry name" value="AAA_33"/>
    <property type="match status" value="1"/>
</dbReference>
<dbReference type="Gene3D" id="3.40.50.300">
    <property type="entry name" value="P-loop containing nucleotide triphosphate hydrolases"/>
    <property type="match status" value="1"/>
</dbReference>
<evidence type="ECO:0000313" key="2">
    <source>
        <dbReference type="EMBL" id="TNY21486.1"/>
    </source>
</evidence>
<dbReference type="STRING" id="5288.A0A5C5FYW5"/>
<dbReference type="Proteomes" id="UP000311382">
    <property type="component" value="Unassembled WGS sequence"/>
</dbReference>
<dbReference type="PANTHER" id="PTHR12083:SF9">
    <property type="entry name" value="BIFUNCTIONAL POLYNUCLEOTIDE PHOSPHATASE_KINASE"/>
    <property type="match status" value="1"/>
</dbReference>
<proteinExistence type="predicted"/>
<evidence type="ECO:0000313" key="3">
    <source>
        <dbReference type="Proteomes" id="UP000311382"/>
    </source>
</evidence>
<name>A0A5C5FYW5_9BASI</name>
<feature type="compositionally biased region" description="Low complexity" evidence="1">
    <location>
        <begin position="212"/>
        <end position="231"/>
    </location>
</feature>
<keyword evidence="3" id="KW-1185">Reference proteome</keyword>
<feature type="compositionally biased region" description="Basic and acidic residues" evidence="1">
    <location>
        <begin position="286"/>
        <end position="296"/>
    </location>
</feature>